<dbReference type="Proteomes" id="UP000050949">
    <property type="component" value="Unassembled WGS sequence"/>
</dbReference>
<dbReference type="eggNOG" id="ENOG5032Y2X">
    <property type="taxonomic scope" value="Bacteria"/>
</dbReference>
<dbReference type="RefSeq" id="WP_027829650.1">
    <property type="nucleotide sequence ID" value="NZ_AZFW01000103.1"/>
</dbReference>
<evidence type="ECO:0000259" key="2">
    <source>
        <dbReference type="Pfam" id="PF14478"/>
    </source>
</evidence>
<feature type="domain" description="Transcobalamin-like C-terminal" evidence="2">
    <location>
        <begin position="61"/>
        <end position="123"/>
    </location>
</feature>
<dbReference type="OrthoDB" id="2870483at2"/>
<protein>
    <recommendedName>
        <fullName evidence="2">Transcobalamin-like C-terminal domain-containing protein</fullName>
    </recommendedName>
</protein>
<name>A0A0R1X5L3_9LACO</name>
<dbReference type="AlphaFoldDB" id="A0A0R1X5L3"/>
<evidence type="ECO:0000313" key="4">
    <source>
        <dbReference type="Proteomes" id="UP000050949"/>
    </source>
</evidence>
<dbReference type="PROSITE" id="PS51257">
    <property type="entry name" value="PROKAR_LIPOPROTEIN"/>
    <property type="match status" value="1"/>
</dbReference>
<dbReference type="InterPro" id="IPR027954">
    <property type="entry name" value="Transcobalamin-like_C"/>
</dbReference>
<evidence type="ECO:0000256" key="1">
    <source>
        <dbReference type="SAM" id="SignalP"/>
    </source>
</evidence>
<feature type="signal peptide" evidence="1">
    <location>
        <begin position="1"/>
        <end position="30"/>
    </location>
</feature>
<gene>
    <name evidence="3" type="ORF">FC91_GL000557</name>
</gene>
<dbReference type="PATRIC" id="fig|1122147.4.peg.577"/>
<feature type="chain" id="PRO_5038639114" description="Transcobalamin-like C-terminal domain-containing protein" evidence="1">
    <location>
        <begin position="31"/>
        <end position="127"/>
    </location>
</feature>
<sequence length="127" mass="13579">MKKMIPTVLVLLGLLALLAGCTAGSQPKHAAAATIPVIYELRENNRAFAKKTIQVPKNKAVVLTGLQKGWSVKAANGFITSIAGKSQNTAKKIYWLYTVNGKMASKGAAQQKVQAKDKVVFNLAPTK</sequence>
<keyword evidence="1" id="KW-0732">Signal</keyword>
<accession>A0A0R1X5L3</accession>
<evidence type="ECO:0000313" key="3">
    <source>
        <dbReference type="EMBL" id="KRM25642.1"/>
    </source>
</evidence>
<dbReference type="EMBL" id="AZFW01000103">
    <property type="protein sequence ID" value="KRM25642.1"/>
    <property type="molecule type" value="Genomic_DNA"/>
</dbReference>
<reference evidence="3 4" key="1">
    <citation type="journal article" date="2015" name="Genome Announc.">
        <title>Expanding the biotechnology potential of lactobacilli through comparative genomics of 213 strains and associated genera.</title>
        <authorList>
            <person name="Sun Z."/>
            <person name="Harris H.M."/>
            <person name="McCann A."/>
            <person name="Guo C."/>
            <person name="Argimon S."/>
            <person name="Zhang W."/>
            <person name="Yang X."/>
            <person name="Jeffery I.B."/>
            <person name="Cooney J.C."/>
            <person name="Kagawa T.F."/>
            <person name="Liu W."/>
            <person name="Song Y."/>
            <person name="Salvetti E."/>
            <person name="Wrobel A."/>
            <person name="Rasinkangas P."/>
            <person name="Parkhill J."/>
            <person name="Rea M.C."/>
            <person name="O'Sullivan O."/>
            <person name="Ritari J."/>
            <person name="Douillard F.P."/>
            <person name="Paul Ross R."/>
            <person name="Yang R."/>
            <person name="Briner A.E."/>
            <person name="Felis G.E."/>
            <person name="de Vos W.M."/>
            <person name="Barrangou R."/>
            <person name="Klaenhammer T.R."/>
            <person name="Caufield P.W."/>
            <person name="Cui Y."/>
            <person name="Zhang H."/>
            <person name="O'Toole P.W."/>
        </authorList>
    </citation>
    <scope>NUCLEOTIDE SEQUENCE [LARGE SCALE GENOMIC DNA]</scope>
    <source>
        <strain evidence="3 4">DSM 16991</strain>
    </source>
</reference>
<organism evidence="3 4">
    <name type="scientific">Schleiferilactobacillus harbinensis DSM 16991</name>
    <dbReference type="NCBI Taxonomy" id="1122147"/>
    <lineage>
        <taxon>Bacteria</taxon>
        <taxon>Bacillati</taxon>
        <taxon>Bacillota</taxon>
        <taxon>Bacilli</taxon>
        <taxon>Lactobacillales</taxon>
        <taxon>Lactobacillaceae</taxon>
        <taxon>Schleiferilactobacillus</taxon>
    </lineage>
</organism>
<dbReference type="Pfam" id="PF14478">
    <property type="entry name" value="DUF4430"/>
    <property type="match status" value="1"/>
</dbReference>
<proteinExistence type="predicted"/>
<comment type="caution">
    <text evidence="3">The sequence shown here is derived from an EMBL/GenBank/DDBJ whole genome shotgun (WGS) entry which is preliminary data.</text>
</comment>
<dbReference type="Gene3D" id="2.170.130.30">
    <property type="match status" value="1"/>
</dbReference>